<sequence length="368" mass="41703">MLDQTPPEICAHIFNFACRDSGYTGRSLSLVSRYIHEASEPARLQSIALVGRKQILAFAALLEQTPAHLRTTRYLFINGQESEEEMEDVFDVANEGWRRAQMERNRLLAQEDALSLNNERVQELDEEIARESVRTKQYLEGFGREAADAVERILRNVAATLELLDLALGEYVAKMMLNTVSLLRLKDLTTRCCFPLHPTGIPVLEPCHSLRYLHIVEVGDQWAWTTRFFEDGISHFAPSLTHLRLSQLEQDDSLINDLEQALGLVVPGPRATISPLPPTLELVLIKLDVAPPPHEGCSCCDDTIVYYDLLKNTRRLRDKGDHRVIVLEVDASPAEEDVYFREWSEKADGAPCRWDTSRTDLIPLEPDA</sequence>
<protein>
    <submittedName>
        <fullName evidence="1">Uncharacterized protein</fullName>
    </submittedName>
</protein>
<accession>A0AAD7NZW3</accession>
<proteinExistence type="predicted"/>
<organism evidence="1 2">
    <name type="scientific">Mycena maculata</name>
    <dbReference type="NCBI Taxonomy" id="230809"/>
    <lineage>
        <taxon>Eukaryota</taxon>
        <taxon>Fungi</taxon>
        <taxon>Dikarya</taxon>
        <taxon>Basidiomycota</taxon>
        <taxon>Agaricomycotina</taxon>
        <taxon>Agaricomycetes</taxon>
        <taxon>Agaricomycetidae</taxon>
        <taxon>Agaricales</taxon>
        <taxon>Marasmiineae</taxon>
        <taxon>Mycenaceae</taxon>
        <taxon>Mycena</taxon>
    </lineage>
</organism>
<reference evidence="1" key="1">
    <citation type="submission" date="2023-03" db="EMBL/GenBank/DDBJ databases">
        <title>Massive genome expansion in bonnet fungi (Mycena s.s.) driven by repeated elements and novel gene families across ecological guilds.</title>
        <authorList>
            <consortium name="Lawrence Berkeley National Laboratory"/>
            <person name="Harder C.B."/>
            <person name="Miyauchi S."/>
            <person name="Viragh M."/>
            <person name="Kuo A."/>
            <person name="Thoen E."/>
            <person name="Andreopoulos B."/>
            <person name="Lu D."/>
            <person name="Skrede I."/>
            <person name="Drula E."/>
            <person name="Henrissat B."/>
            <person name="Morin E."/>
            <person name="Kohler A."/>
            <person name="Barry K."/>
            <person name="LaButti K."/>
            <person name="Morin E."/>
            <person name="Salamov A."/>
            <person name="Lipzen A."/>
            <person name="Mereny Z."/>
            <person name="Hegedus B."/>
            <person name="Baldrian P."/>
            <person name="Stursova M."/>
            <person name="Weitz H."/>
            <person name="Taylor A."/>
            <person name="Grigoriev I.V."/>
            <person name="Nagy L.G."/>
            <person name="Martin F."/>
            <person name="Kauserud H."/>
        </authorList>
    </citation>
    <scope>NUCLEOTIDE SEQUENCE</scope>
    <source>
        <strain evidence="1">CBHHK188m</strain>
    </source>
</reference>
<gene>
    <name evidence="1" type="ORF">DFH07DRAFT_949546</name>
</gene>
<comment type="caution">
    <text evidence="1">The sequence shown here is derived from an EMBL/GenBank/DDBJ whole genome shotgun (WGS) entry which is preliminary data.</text>
</comment>
<dbReference type="AlphaFoldDB" id="A0AAD7NZW3"/>
<evidence type="ECO:0000313" key="1">
    <source>
        <dbReference type="EMBL" id="KAJ7781853.1"/>
    </source>
</evidence>
<name>A0AAD7NZW3_9AGAR</name>
<evidence type="ECO:0000313" key="2">
    <source>
        <dbReference type="Proteomes" id="UP001215280"/>
    </source>
</evidence>
<dbReference type="Proteomes" id="UP001215280">
    <property type="component" value="Unassembled WGS sequence"/>
</dbReference>
<keyword evidence="2" id="KW-1185">Reference proteome</keyword>
<dbReference type="EMBL" id="JARJLG010000004">
    <property type="protein sequence ID" value="KAJ7781853.1"/>
    <property type="molecule type" value="Genomic_DNA"/>
</dbReference>